<organism evidence="1 2">
    <name type="scientific">Larinioides sclopetarius</name>
    <dbReference type="NCBI Taxonomy" id="280406"/>
    <lineage>
        <taxon>Eukaryota</taxon>
        <taxon>Metazoa</taxon>
        <taxon>Ecdysozoa</taxon>
        <taxon>Arthropoda</taxon>
        <taxon>Chelicerata</taxon>
        <taxon>Arachnida</taxon>
        <taxon>Araneae</taxon>
        <taxon>Araneomorphae</taxon>
        <taxon>Entelegynae</taxon>
        <taxon>Araneoidea</taxon>
        <taxon>Araneidae</taxon>
        <taxon>Larinioides</taxon>
    </lineage>
</organism>
<gene>
    <name evidence="1" type="ORF">LARSCL_LOCUS3423</name>
</gene>
<dbReference type="Proteomes" id="UP001497382">
    <property type="component" value="Unassembled WGS sequence"/>
</dbReference>
<protein>
    <submittedName>
        <fullName evidence="1">Uncharacterized protein</fullName>
    </submittedName>
</protein>
<keyword evidence="2" id="KW-1185">Reference proteome</keyword>
<dbReference type="EMBL" id="CAXIEN010000026">
    <property type="protein sequence ID" value="CAL1267039.1"/>
    <property type="molecule type" value="Genomic_DNA"/>
</dbReference>
<evidence type="ECO:0000313" key="2">
    <source>
        <dbReference type="Proteomes" id="UP001497382"/>
    </source>
</evidence>
<feature type="non-terminal residue" evidence="1">
    <location>
        <position position="73"/>
    </location>
</feature>
<comment type="caution">
    <text evidence="1">The sequence shown here is derived from an EMBL/GenBank/DDBJ whole genome shotgun (WGS) entry which is preliminary data.</text>
</comment>
<sequence length="73" mass="9028">EIEIFDRKEKVNINYITEKVRNNSYLEPEEIRSIKEMKKEYDRKKNSKWNCVFSKLEEKYVLKGKEKSYFSKK</sequence>
<accession>A0AAV1Z809</accession>
<reference evidence="1 2" key="1">
    <citation type="submission" date="2024-04" db="EMBL/GenBank/DDBJ databases">
        <authorList>
            <person name="Rising A."/>
            <person name="Reimegard J."/>
            <person name="Sonavane S."/>
            <person name="Akerstrom W."/>
            <person name="Nylinder S."/>
            <person name="Hedman E."/>
            <person name="Kallberg Y."/>
        </authorList>
    </citation>
    <scope>NUCLEOTIDE SEQUENCE [LARGE SCALE GENOMIC DNA]</scope>
</reference>
<proteinExistence type="predicted"/>
<name>A0AAV1Z809_9ARAC</name>
<feature type="non-terminal residue" evidence="1">
    <location>
        <position position="1"/>
    </location>
</feature>
<evidence type="ECO:0000313" key="1">
    <source>
        <dbReference type="EMBL" id="CAL1267039.1"/>
    </source>
</evidence>
<dbReference type="AlphaFoldDB" id="A0AAV1Z809"/>